<gene>
    <name evidence="2" type="ORF">PHYSODRAFT_323988</name>
</gene>
<keyword evidence="1" id="KW-0812">Transmembrane</keyword>
<dbReference type="KEGG" id="psoj:PHYSODRAFT_323988"/>
<dbReference type="Gene3D" id="3.40.50.720">
    <property type="entry name" value="NAD(P)-binding Rossmann-like Domain"/>
    <property type="match status" value="1"/>
</dbReference>
<feature type="transmembrane region" description="Helical" evidence="1">
    <location>
        <begin position="72"/>
        <end position="96"/>
    </location>
</feature>
<dbReference type="GeneID" id="20645042"/>
<dbReference type="SMR" id="G4YNT8"/>
<evidence type="ECO:0000313" key="2">
    <source>
        <dbReference type="EMBL" id="EGZ30646.1"/>
    </source>
</evidence>
<accession>G4YNT8</accession>
<dbReference type="Proteomes" id="UP000002640">
    <property type="component" value="Unassembled WGS sequence"/>
</dbReference>
<evidence type="ECO:0000256" key="1">
    <source>
        <dbReference type="SAM" id="Phobius"/>
    </source>
</evidence>
<evidence type="ECO:0000313" key="3">
    <source>
        <dbReference type="Proteomes" id="UP000002640"/>
    </source>
</evidence>
<keyword evidence="1" id="KW-1133">Transmembrane helix</keyword>
<protein>
    <submittedName>
        <fullName evidence="2">Uncharacterized protein</fullName>
    </submittedName>
</protein>
<dbReference type="InterPro" id="IPR036291">
    <property type="entry name" value="NAD(P)-bd_dom_sf"/>
</dbReference>
<keyword evidence="1" id="KW-0472">Membrane</keyword>
<keyword evidence="3" id="KW-1185">Reference proteome</keyword>
<dbReference type="EMBL" id="JH159151">
    <property type="protein sequence ID" value="EGZ30646.1"/>
    <property type="molecule type" value="Genomic_DNA"/>
</dbReference>
<dbReference type="RefSeq" id="XP_009517921.1">
    <property type="nucleotide sequence ID" value="XM_009519626.1"/>
</dbReference>
<reference evidence="2 3" key="1">
    <citation type="journal article" date="2006" name="Science">
        <title>Phytophthora genome sequences uncover evolutionary origins and mechanisms of pathogenesis.</title>
        <authorList>
            <person name="Tyler B.M."/>
            <person name="Tripathy S."/>
            <person name="Zhang X."/>
            <person name="Dehal P."/>
            <person name="Jiang R.H."/>
            <person name="Aerts A."/>
            <person name="Arredondo F.D."/>
            <person name="Baxter L."/>
            <person name="Bensasson D."/>
            <person name="Beynon J.L."/>
            <person name="Chapman J."/>
            <person name="Damasceno C.M."/>
            <person name="Dorrance A.E."/>
            <person name="Dou D."/>
            <person name="Dickerman A.W."/>
            <person name="Dubchak I.L."/>
            <person name="Garbelotto M."/>
            <person name="Gijzen M."/>
            <person name="Gordon S.G."/>
            <person name="Govers F."/>
            <person name="Grunwald N.J."/>
            <person name="Huang W."/>
            <person name="Ivors K.L."/>
            <person name="Jones R.W."/>
            <person name="Kamoun S."/>
            <person name="Krampis K."/>
            <person name="Lamour K.H."/>
            <person name="Lee M.K."/>
            <person name="McDonald W.H."/>
            <person name="Medina M."/>
            <person name="Meijer H.J."/>
            <person name="Nordberg E.K."/>
            <person name="Maclean D.J."/>
            <person name="Ospina-Giraldo M.D."/>
            <person name="Morris P.F."/>
            <person name="Phuntumart V."/>
            <person name="Putnam N.H."/>
            <person name="Rash S."/>
            <person name="Rose J.K."/>
            <person name="Sakihama Y."/>
            <person name="Salamov A.A."/>
            <person name="Savidor A."/>
            <person name="Scheuring C.F."/>
            <person name="Smith B.M."/>
            <person name="Sobral B.W."/>
            <person name="Terry A."/>
            <person name="Torto-Alalibo T.A."/>
            <person name="Win J."/>
            <person name="Xu Z."/>
            <person name="Zhang H."/>
            <person name="Grigoriev I.V."/>
            <person name="Rokhsar D.S."/>
            <person name="Boore J.L."/>
        </authorList>
    </citation>
    <scope>NUCLEOTIDE SEQUENCE [LARGE SCALE GENOMIC DNA]</scope>
    <source>
        <strain evidence="2 3">P6497</strain>
    </source>
</reference>
<sequence>MSDGEMMKRGSFDSSVETNDGGLVVNREVIHKAVNSEPPNNSTPMYMMGVNHEEYDGSAPVVWNASCSKRMLLVVLLALVPPLALGASEVALAVLAERVVSVVSTFEAGQSRVPAS</sequence>
<dbReference type="InParanoid" id="G4YNT8"/>
<name>G4YNT8_PHYSP</name>
<proteinExistence type="predicted"/>
<organism evidence="2 3">
    <name type="scientific">Phytophthora sojae (strain P6497)</name>
    <name type="common">Soybean stem and root rot agent</name>
    <name type="synonym">Phytophthora megasperma f. sp. glycines</name>
    <dbReference type="NCBI Taxonomy" id="1094619"/>
    <lineage>
        <taxon>Eukaryota</taxon>
        <taxon>Sar</taxon>
        <taxon>Stramenopiles</taxon>
        <taxon>Oomycota</taxon>
        <taxon>Peronosporomycetes</taxon>
        <taxon>Peronosporales</taxon>
        <taxon>Peronosporaceae</taxon>
        <taxon>Phytophthora</taxon>
    </lineage>
</organism>
<dbReference type="STRING" id="1094619.G4YNT8"/>
<dbReference type="AlphaFoldDB" id="G4YNT8"/>
<dbReference type="SUPFAM" id="SSF51735">
    <property type="entry name" value="NAD(P)-binding Rossmann-fold domains"/>
    <property type="match status" value="1"/>
</dbReference>